<comment type="subcellular location">
    <subcellularLocation>
        <location evidence="1 10">Endoplasmic reticulum membrane</location>
        <topology evidence="1 10">Multi-pass membrane protein</topology>
    </subcellularLocation>
</comment>
<keyword evidence="6 10" id="KW-1133">Transmembrane helix</keyword>
<name>A0A0V1Q4L0_9ASCO</name>
<evidence type="ECO:0000256" key="4">
    <source>
        <dbReference type="ARBA" id="ARBA00022692"/>
    </source>
</evidence>
<keyword evidence="4 10" id="KW-0812">Transmembrane</keyword>
<evidence type="ECO:0000256" key="2">
    <source>
        <dbReference type="ARBA" id="ARBA00004922"/>
    </source>
</evidence>
<feature type="transmembrane region" description="Helical" evidence="10">
    <location>
        <begin position="148"/>
        <end position="168"/>
    </location>
</feature>
<reference evidence="11 12" key="1">
    <citation type="submission" date="2015-11" db="EMBL/GenBank/DDBJ databases">
        <title>The genome of Debaryomyces fabryi.</title>
        <authorList>
            <person name="Tafer H."/>
            <person name="Lopandic K."/>
        </authorList>
    </citation>
    <scope>NUCLEOTIDE SEQUENCE [LARGE SCALE GENOMIC DNA]</scope>
    <source>
        <strain evidence="11 12">CBS 789</strain>
    </source>
</reference>
<dbReference type="GO" id="GO:0005789">
    <property type="term" value="C:endoplasmic reticulum membrane"/>
    <property type="evidence" value="ECO:0007669"/>
    <property type="project" value="UniProtKB-SubCell"/>
</dbReference>
<dbReference type="OrthoDB" id="9979195at2759"/>
<feature type="transmembrane region" description="Helical" evidence="10">
    <location>
        <begin position="410"/>
        <end position="427"/>
    </location>
</feature>
<keyword evidence="12" id="KW-1185">Reference proteome</keyword>
<feature type="transmembrane region" description="Helical" evidence="10">
    <location>
        <begin position="537"/>
        <end position="554"/>
    </location>
</feature>
<feature type="transmembrane region" description="Helical" evidence="10">
    <location>
        <begin position="464"/>
        <end position="487"/>
    </location>
</feature>
<proteinExistence type="inferred from homology"/>
<evidence type="ECO:0000256" key="10">
    <source>
        <dbReference type="RuleBase" id="RU365067"/>
    </source>
</evidence>
<evidence type="ECO:0000313" key="11">
    <source>
        <dbReference type="EMBL" id="KSA03432.1"/>
    </source>
</evidence>
<comment type="similarity">
    <text evidence="3 10">Belongs to the RFT1 family.</text>
</comment>
<gene>
    <name evidence="11" type="ORF">AC631_00748</name>
</gene>
<dbReference type="GO" id="GO:0006488">
    <property type="term" value="P:dolichol-linked oligosaccharide biosynthetic process"/>
    <property type="evidence" value="ECO:0007669"/>
    <property type="project" value="InterPro"/>
</dbReference>
<feature type="transmembrane region" description="Helical" evidence="10">
    <location>
        <begin position="53"/>
        <end position="72"/>
    </location>
</feature>
<comment type="caution">
    <text evidence="11">The sequence shown here is derived from an EMBL/GenBank/DDBJ whole genome shotgun (WGS) entry which is preliminary data.</text>
</comment>
<dbReference type="Pfam" id="PF04506">
    <property type="entry name" value="Rft-1"/>
    <property type="match status" value="1"/>
</dbReference>
<dbReference type="InterPro" id="IPR007594">
    <property type="entry name" value="RFT1"/>
</dbReference>
<dbReference type="GeneID" id="26837757"/>
<dbReference type="GO" id="GO:0034203">
    <property type="term" value="P:glycolipid translocation"/>
    <property type="evidence" value="ECO:0007669"/>
    <property type="project" value="TreeGrafter"/>
</dbReference>
<dbReference type="RefSeq" id="XP_015469534.1">
    <property type="nucleotide sequence ID" value="XM_015609578.1"/>
</dbReference>
<evidence type="ECO:0000256" key="3">
    <source>
        <dbReference type="ARBA" id="ARBA00010288"/>
    </source>
</evidence>
<evidence type="ECO:0000256" key="6">
    <source>
        <dbReference type="ARBA" id="ARBA00022989"/>
    </source>
</evidence>
<feature type="transmembrane region" description="Helical" evidence="10">
    <location>
        <begin position="219"/>
        <end position="242"/>
    </location>
</feature>
<dbReference type="PANTHER" id="PTHR13117">
    <property type="entry name" value="ENDOPLASMIC RETICULUM MULTISPAN TRANSMEMBRANE PROTEIN-RELATED"/>
    <property type="match status" value="1"/>
</dbReference>
<comment type="pathway">
    <text evidence="2">Protein modification; protein glycosylation.</text>
</comment>
<evidence type="ECO:0000313" key="12">
    <source>
        <dbReference type="Proteomes" id="UP000054251"/>
    </source>
</evidence>
<accession>A0A0V1Q4L0</accession>
<evidence type="ECO:0000256" key="9">
    <source>
        <dbReference type="ARBA" id="ARBA00045912"/>
    </source>
</evidence>
<feature type="transmembrane region" description="Helical" evidence="10">
    <location>
        <begin position="439"/>
        <end position="458"/>
    </location>
</feature>
<keyword evidence="7 10" id="KW-0472">Membrane</keyword>
<comment type="function">
    <text evidence="9 10">Intramembrane glycolipid transporter that operates in the biosynthetic pathway of dolichol-linked oligosaccharides, the glycan precursors employed in protein asparagine (N)-glycosylation. The sequential addition of sugars to dolichol pyrophosphate produces dolichol-linked oligosaccharides containing fourteen sugars, including two GlcNAcs, nine mannoses and three glucoses. Once assembled, the oligosaccharide is transferred from the lipid to nascent proteins by oligosaccharyltransferases. The assembly of dolichol-linked oligosaccharides begins on the cytosolic side of the endoplasmic reticulum membrane and finishes in its lumen. RFT1 could mediate the translocation of the cytosolically oriented intermediate DolPP-GlcNAc2Man5, produced by ALG11, into the ER lumen where dolichol-linked oligosaccharides assembly continues. However, the intramembrane lipid transporter activity could not be confirmed in vitro.</text>
</comment>
<evidence type="ECO:0000256" key="5">
    <source>
        <dbReference type="ARBA" id="ARBA00022824"/>
    </source>
</evidence>
<dbReference type="AlphaFoldDB" id="A0A0V1Q4L0"/>
<dbReference type="EMBL" id="LMYN01000009">
    <property type="protein sequence ID" value="KSA03432.1"/>
    <property type="molecule type" value="Genomic_DNA"/>
</dbReference>
<sequence length="580" mass="65962">MGSVRNGVGHGSNGADILNKSTAGASFLMLTQLFTKMLTFLLNQLLIRLISPRVFGISAYLEFIVSMVLFFSREGERLSIQRTRDISSGNTSDSKHRTGKYVERTPEGTLQSIINFGYIPLVVGGPLSIVILAWQYNSQNFQESLLMLPYYRITIVLVWLLMMLELAAEPLYAINQFQLNFGKRSKYESIGVFGRCIVTFAVIAVVLRTSRVSSLEYDALAVMAFALGQFGYSLLIFLQYHLNFAKENRTKLPKEQNSLVLSKIYTPSEAGDYYFDPKILAIWRSLFILMIFKHFLTEGDKLLINYLCTVEQQGTYAVVCNYGSIIARLVFQPIEESLRLLFTKMLSVKSEENIRKSYNVMRYLGIFYLNLSLLIGIAGYTNAAYFLLILLGGRASKWANTGIFDIFPQYIVYIPFLAFNGILEAFFNSVADGNEIRRFSIFMSFLTLIVLCSLYVFITHFKFGLSGLILANALNMTLRIGYCSIFIKSFYFRNGITINYRGILKRISGSLATFIIVAYCQYLALNNRVKSTSITDVIKSALLCLVYLVYMIYADRTILKDPLMDFKNRLLDRKKSSKQD</sequence>
<organism evidence="11 12">
    <name type="scientific">Debaryomyces fabryi</name>
    <dbReference type="NCBI Taxonomy" id="58627"/>
    <lineage>
        <taxon>Eukaryota</taxon>
        <taxon>Fungi</taxon>
        <taxon>Dikarya</taxon>
        <taxon>Ascomycota</taxon>
        <taxon>Saccharomycotina</taxon>
        <taxon>Pichiomycetes</taxon>
        <taxon>Debaryomycetaceae</taxon>
        <taxon>Debaryomyces</taxon>
    </lineage>
</organism>
<feature type="transmembrane region" description="Helical" evidence="10">
    <location>
        <begin position="507"/>
        <end position="525"/>
    </location>
</feature>
<evidence type="ECO:0000256" key="1">
    <source>
        <dbReference type="ARBA" id="ARBA00004477"/>
    </source>
</evidence>
<feature type="transmembrane region" description="Helical" evidence="10">
    <location>
        <begin position="365"/>
        <end position="390"/>
    </location>
</feature>
<evidence type="ECO:0000256" key="8">
    <source>
        <dbReference type="ARBA" id="ARBA00044793"/>
    </source>
</evidence>
<protein>
    <recommendedName>
        <fullName evidence="8 10">Man(5)GlcNAc(2)-PP-dolichol translocation protein RFT1</fullName>
    </recommendedName>
</protein>
<keyword evidence="10" id="KW-0813">Transport</keyword>
<dbReference type="Proteomes" id="UP000054251">
    <property type="component" value="Unassembled WGS sequence"/>
</dbReference>
<evidence type="ECO:0000256" key="7">
    <source>
        <dbReference type="ARBA" id="ARBA00023136"/>
    </source>
</evidence>
<dbReference type="PANTHER" id="PTHR13117:SF5">
    <property type="entry name" value="PROTEIN RFT1 HOMOLOG"/>
    <property type="match status" value="1"/>
</dbReference>
<feature type="transmembrane region" description="Helical" evidence="10">
    <location>
        <begin position="189"/>
        <end position="207"/>
    </location>
</feature>
<keyword evidence="5 10" id="KW-0256">Endoplasmic reticulum</keyword>
<feature type="transmembrane region" description="Helical" evidence="10">
    <location>
        <begin position="113"/>
        <end position="136"/>
    </location>
</feature>